<keyword evidence="1" id="KW-0472">Membrane</keyword>
<evidence type="ECO:0000313" key="3">
    <source>
        <dbReference type="EMBL" id="GAA0352949.1"/>
    </source>
</evidence>
<protein>
    <recommendedName>
        <fullName evidence="2">Low molecular weight protein antigen 6 PH domain-containing protein</fullName>
    </recommendedName>
</protein>
<dbReference type="InterPro" id="IPR019692">
    <property type="entry name" value="CFP-6_PH"/>
</dbReference>
<proteinExistence type="predicted"/>
<evidence type="ECO:0000313" key="4">
    <source>
        <dbReference type="Proteomes" id="UP001500063"/>
    </source>
</evidence>
<keyword evidence="4" id="KW-1185">Reference proteome</keyword>
<organism evidence="3 4">
    <name type="scientific">Streptomyces blastmyceticus</name>
    <dbReference type="NCBI Taxonomy" id="68180"/>
    <lineage>
        <taxon>Bacteria</taxon>
        <taxon>Bacillati</taxon>
        <taxon>Actinomycetota</taxon>
        <taxon>Actinomycetes</taxon>
        <taxon>Kitasatosporales</taxon>
        <taxon>Streptomycetaceae</taxon>
        <taxon>Streptomyces</taxon>
    </lineage>
</organism>
<keyword evidence="1" id="KW-1133">Transmembrane helix</keyword>
<evidence type="ECO:0000256" key="1">
    <source>
        <dbReference type="SAM" id="Phobius"/>
    </source>
</evidence>
<feature type="domain" description="Low molecular weight protein antigen 6 PH" evidence="2">
    <location>
        <begin position="76"/>
        <end position="158"/>
    </location>
</feature>
<reference evidence="3 4" key="1">
    <citation type="journal article" date="2019" name="Int. J. Syst. Evol. Microbiol.">
        <title>The Global Catalogue of Microorganisms (GCM) 10K type strain sequencing project: providing services to taxonomists for standard genome sequencing and annotation.</title>
        <authorList>
            <consortium name="The Broad Institute Genomics Platform"/>
            <consortium name="The Broad Institute Genome Sequencing Center for Infectious Disease"/>
            <person name="Wu L."/>
            <person name="Ma J."/>
        </authorList>
    </citation>
    <scope>NUCLEOTIDE SEQUENCE [LARGE SCALE GENOMIC DNA]</scope>
    <source>
        <strain evidence="3 4">JCM 4565</strain>
    </source>
</reference>
<dbReference type="Pfam" id="PF10756">
    <property type="entry name" value="bPH_6"/>
    <property type="match status" value="1"/>
</dbReference>
<evidence type="ECO:0000259" key="2">
    <source>
        <dbReference type="Pfam" id="PF10756"/>
    </source>
</evidence>
<dbReference type="EMBL" id="BAAABW010000017">
    <property type="protein sequence ID" value="GAA0352949.1"/>
    <property type="molecule type" value="Genomic_DNA"/>
</dbReference>
<name>A0ABN0X2N7_9ACTN</name>
<keyword evidence="1" id="KW-0812">Transmembrane</keyword>
<accession>A0ABN0X2N7</accession>
<feature type="transmembrane region" description="Helical" evidence="1">
    <location>
        <begin position="12"/>
        <end position="32"/>
    </location>
</feature>
<comment type="caution">
    <text evidence="3">The sequence shown here is derived from an EMBL/GenBank/DDBJ whole genome shotgun (WGS) entry which is preliminary data.</text>
</comment>
<dbReference type="Proteomes" id="UP001500063">
    <property type="component" value="Unassembled WGS sequence"/>
</dbReference>
<gene>
    <name evidence="3" type="ORF">GCM10010319_32580</name>
</gene>
<feature type="transmembrane region" description="Helical" evidence="1">
    <location>
        <begin position="52"/>
        <end position="74"/>
    </location>
</feature>
<sequence length="176" mass="20131">MIEFRAVSRRWQWLTAAVFLFAGAIFPCFITFGMGWDEFGRRYQESPRGRGLGFWSTGIFVIAAISLVGCYYFAGRTFVGADGIRTRTPLRRRFIPWGDIKYIDVDKGIDELLGRKAGPLYRIRLDLVNGKSLCLPAPMSHEFDSDIEAAKTAIIRRRKTWADQPFNRMPEPSTKP</sequence>